<evidence type="ECO:0000256" key="1">
    <source>
        <dbReference type="SAM" id="SignalP"/>
    </source>
</evidence>
<evidence type="ECO:0000313" key="2">
    <source>
        <dbReference type="EMBL" id="OEO30464.1"/>
    </source>
</evidence>
<feature type="signal peptide" evidence="1">
    <location>
        <begin position="1"/>
        <end position="21"/>
    </location>
</feature>
<accession>A0A1E5XPM5</accession>
<dbReference type="Proteomes" id="UP000095463">
    <property type="component" value="Unassembled WGS sequence"/>
</dbReference>
<sequence>MNRILLGAIASAVVLITPALACETITSAKVKLSACVDTTGWATQTPAGDQEFLYYSSDETIGFAVINENGAWPVSQFREAILSNAAAAALDAKPENVTIVSERLENIGGKAWNVIEYQVQIPDGSLLFQNFYYVQPGFGSSQFVYWSAPEGGTSAAFRAGQMLATVQFTQ</sequence>
<feature type="chain" id="PRO_5009190383" evidence="1">
    <location>
        <begin position="22"/>
        <end position="170"/>
    </location>
</feature>
<dbReference type="RefSeq" id="WP_069910332.1">
    <property type="nucleotide sequence ID" value="NZ_LAJE02000205.1"/>
</dbReference>
<dbReference type="EMBL" id="LAJE02000205">
    <property type="protein sequence ID" value="OEO30464.1"/>
    <property type="molecule type" value="Genomic_DNA"/>
</dbReference>
<reference evidence="2 3" key="1">
    <citation type="journal article" date="2015" name="Genome Announc.">
        <title>Genome Assemblies of Three Soil-Associated Devosia species: D. insulae, D. limi, and D. soli.</title>
        <authorList>
            <person name="Hassan Y.I."/>
            <person name="Lepp D."/>
            <person name="Zhou T."/>
        </authorList>
    </citation>
    <scope>NUCLEOTIDE SEQUENCE [LARGE SCALE GENOMIC DNA]</scope>
    <source>
        <strain evidence="2 3">DS-56</strain>
    </source>
</reference>
<protein>
    <submittedName>
        <fullName evidence="2">Uncharacterized protein</fullName>
    </submittedName>
</protein>
<organism evidence="2 3">
    <name type="scientific">Devosia insulae DS-56</name>
    <dbReference type="NCBI Taxonomy" id="1116389"/>
    <lineage>
        <taxon>Bacteria</taxon>
        <taxon>Pseudomonadati</taxon>
        <taxon>Pseudomonadota</taxon>
        <taxon>Alphaproteobacteria</taxon>
        <taxon>Hyphomicrobiales</taxon>
        <taxon>Devosiaceae</taxon>
        <taxon>Devosia</taxon>
    </lineage>
</organism>
<keyword evidence="3" id="KW-1185">Reference proteome</keyword>
<keyword evidence="1" id="KW-0732">Signal</keyword>
<dbReference type="OrthoDB" id="7946821at2"/>
<proteinExistence type="predicted"/>
<dbReference type="AlphaFoldDB" id="A0A1E5XPM5"/>
<gene>
    <name evidence="2" type="ORF">VW23_021225</name>
</gene>
<evidence type="ECO:0000313" key="3">
    <source>
        <dbReference type="Proteomes" id="UP000095463"/>
    </source>
</evidence>
<name>A0A1E5XPM5_9HYPH</name>
<comment type="caution">
    <text evidence="2">The sequence shown here is derived from an EMBL/GenBank/DDBJ whole genome shotgun (WGS) entry which is preliminary data.</text>
</comment>